<reference evidence="18" key="1">
    <citation type="journal article" date="2014" name="Genome Announc.">
        <title>Draft genome sequences of the altered schaedler flora, a defined bacterial community from gnotobiotic mice.</title>
        <authorList>
            <person name="Wannemuehler M.J."/>
            <person name="Overstreet A.M."/>
            <person name="Ward D.V."/>
            <person name="Phillips G.J."/>
        </authorList>
    </citation>
    <scope>NUCLEOTIDE SEQUENCE</scope>
    <source>
        <strain evidence="18">ASF457</strain>
    </source>
</reference>
<name>V2RMK9_9BACT</name>
<evidence type="ECO:0000256" key="13">
    <source>
        <dbReference type="ARBA" id="ARBA00022777"/>
    </source>
</evidence>
<comment type="catalytic activity">
    <reaction evidence="2">
        <text>adenosylcob(III)inamide phosphate + GTP + H(+) = adenosylcob(III)inamide-GDP + diphosphate</text>
        <dbReference type="Rhea" id="RHEA:22712"/>
        <dbReference type="ChEBI" id="CHEBI:15378"/>
        <dbReference type="ChEBI" id="CHEBI:33019"/>
        <dbReference type="ChEBI" id="CHEBI:37565"/>
        <dbReference type="ChEBI" id="CHEBI:58502"/>
        <dbReference type="ChEBI" id="CHEBI:60487"/>
        <dbReference type="EC" id="2.7.7.62"/>
    </reaction>
</comment>
<dbReference type="GO" id="GO:0005524">
    <property type="term" value="F:ATP binding"/>
    <property type="evidence" value="ECO:0007669"/>
    <property type="project" value="UniProtKB-KW"/>
</dbReference>
<comment type="catalytic activity">
    <reaction evidence="1">
        <text>adenosylcob(III)inamide + ATP = adenosylcob(III)inamide phosphate + ADP + H(+)</text>
        <dbReference type="Rhea" id="RHEA:15769"/>
        <dbReference type="ChEBI" id="CHEBI:2480"/>
        <dbReference type="ChEBI" id="CHEBI:15378"/>
        <dbReference type="ChEBI" id="CHEBI:30616"/>
        <dbReference type="ChEBI" id="CHEBI:58502"/>
        <dbReference type="ChEBI" id="CHEBI:456216"/>
        <dbReference type="EC" id="2.7.1.156"/>
    </reaction>
</comment>
<dbReference type="OrthoDB" id="9799422at2"/>
<evidence type="ECO:0000256" key="4">
    <source>
        <dbReference type="ARBA" id="ARBA00003889"/>
    </source>
</evidence>
<dbReference type="RefSeq" id="WP_023275403.1">
    <property type="nucleotide sequence ID" value="NZ_CP097562.1"/>
</dbReference>
<comment type="function">
    <text evidence="4">Catalyzes ATP-dependent phosphorylation of adenosylcobinamide and addition of GMP to adenosylcobinamide phosphate.</text>
</comment>
<keyword evidence="13" id="KW-0418">Kinase</keyword>
<dbReference type="KEGG" id="msch:N508_001108"/>
<accession>V2RMK9</accession>
<dbReference type="eggNOG" id="COG2087">
    <property type="taxonomic scope" value="Bacteria"/>
</dbReference>
<keyword evidence="15" id="KW-0342">GTP-binding</keyword>
<dbReference type="SUPFAM" id="SSF52540">
    <property type="entry name" value="P-loop containing nucleoside triphosphate hydrolases"/>
    <property type="match status" value="1"/>
</dbReference>
<evidence type="ECO:0000256" key="14">
    <source>
        <dbReference type="ARBA" id="ARBA00022840"/>
    </source>
</evidence>
<dbReference type="GO" id="GO:0009236">
    <property type="term" value="P:cobalamin biosynthetic process"/>
    <property type="evidence" value="ECO:0007669"/>
    <property type="project" value="UniProtKB-UniPathway"/>
</dbReference>
<evidence type="ECO:0000256" key="1">
    <source>
        <dbReference type="ARBA" id="ARBA00000312"/>
    </source>
</evidence>
<dbReference type="AlphaFoldDB" id="V2RMK9"/>
<reference evidence="18" key="2">
    <citation type="submission" date="2022-05" db="EMBL/GenBank/DDBJ databases">
        <authorList>
            <person name="Proctor A.L."/>
            <person name="Phillips G.J."/>
            <person name="Wannemuehler M.J."/>
        </authorList>
    </citation>
    <scope>NUCLEOTIDE SEQUENCE</scope>
    <source>
        <strain evidence="18">ASF457</strain>
    </source>
</reference>
<reference evidence="18" key="3">
    <citation type="submission" date="2022-06" db="EMBL/GenBank/DDBJ databases">
        <title>Resources to Facilitate Use of the Altered Schaedler Flora (ASF) Mouse Model to Study Microbiome Function.</title>
        <authorList>
            <person name="Proctor A."/>
            <person name="Parvinroo S."/>
            <person name="Richie T."/>
            <person name="Jia X."/>
            <person name="Lee S.T.M."/>
            <person name="Karp P.D."/>
            <person name="Paley S."/>
            <person name="Kostic A.D."/>
            <person name="Pierre J.F."/>
            <person name="Wannemuehler M.J."/>
            <person name="Phillips G.J."/>
        </authorList>
    </citation>
    <scope>NUCLEOTIDE SEQUENCE</scope>
    <source>
        <strain evidence="18">ASF457</strain>
    </source>
</reference>
<dbReference type="InterPro" id="IPR003203">
    <property type="entry name" value="CobU/CobP"/>
</dbReference>
<dbReference type="EC" id="2.7.7.62" evidence="9"/>
<evidence type="ECO:0000256" key="17">
    <source>
        <dbReference type="ARBA" id="ARBA00030571"/>
    </source>
</evidence>
<dbReference type="PANTHER" id="PTHR34848">
    <property type="match status" value="1"/>
</dbReference>
<dbReference type="EMBL" id="CP097562">
    <property type="protein sequence ID" value="USF24033.1"/>
    <property type="molecule type" value="Genomic_DNA"/>
</dbReference>
<dbReference type="PANTHER" id="PTHR34848:SF1">
    <property type="entry name" value="BIFUNCTIONAL ADENOSYLCOBALAMIN BIOSYNTHESIS PROTEIN COBU"/>
    <property type="match status" value="1"/>
</dbReference>
<comment type="similarity">
    <text evidence="7">Belongs to the CobU/CobP family.</text>
</comment>
<evidence type="ECO:0000256" key="15">
    <source>
        <dbReference type="ARBA" id="ARBA00023134"/>
    </source>
</evidence>
<comment type="pathway">
    <text evidence="6">Cofactor biosynthesis; adenosylcobalamin biosynthesis; adenosylcobalamin from cob(II)yrinate a,c-diamide: step 5/7.</text>
</comment>
<comment type="catalytic activity">
    <reaction evidence="3">
        <text>adenosylcob(III)inamide + GTP = adenosylcob(III)inamide phosphate + GDP + H(+)</text>
        <dbReference type="Rhea" id="RHEA:15765"/>
        <dbReference type="ChEBI" id="CHEBI:2480"/>
        <dbReference type="ChEBI" id="CHEBI:15378"/>
        <dbReference type="ChEBI" id="CHEBI:37565"/>
        <dbReference type="ChEBI" id="CHEBI:58189"/>
        <dbReference type="ChEBI" id="CHEBI:58502"/>
        <dbReference type="EC" id="2.7.1.156"/>
    </reaction>
</comment>
<keyword evidence="19" id="KW-1185">Reference proteome</keyword>
<evidence type="ECO:0000256" key="5">
    <source>
        <dbReference type="ARBA" id="ARBA00004692"/>
    </source>
</evidence>
<keyword evidence="14" id="KW-0067">ATP-binding</keyword>
<sequence>MIYLISGGSGSGKSKFAEDEALKYNGRKLYIATMENKSISAKERILKHRKMRQGKDFEILEKEKFFNNLDLSEYEIVLLECLPNLTANHIYSGGNINLLYDDINFLMMAAENLIIVTNDISSCAINYSDEVYKYIKILNQLVCSIAEQADKVIEVTAGTPIYHKGEK</sequence>
<keyword evidence="10" id="KW-0169">Cobalamin biosynthesis</keyword>
<evidence type="ECO:0000256" key="2">
    <source>
        <dbReference type="ARBA" id="ARBA00000711"/>
    </source>
</evidence>
<evidence type="ECO:0000256" key="3">
    <source>
        <dbReference type="ARBA" id="ARBA00001522"/>
    </source>
</evidence>
<comment type="pathway">
    <text evidence="5">Cofactor biosynthesis; adenosylcobalamin biosynthesis; adenosylcobalamin from cob(II)yrinate a,c-diamide: step 6/7.</text>
</comment>
<keyword evidence="11" id="KW-0808">Transferase</keyword>
<dbReference type="GO" id="GO:0043752">
    <property type="term" value="F:adenosylcobinamide kinase activity"/>
    <property type="evidence" value="ECO:0007669"/>
    <property type="project" value="UniProtKB-EC"/>
</dbReference>
<evidence type="ECO:0000256" key="16">
    <source>
        <dbReference type="ARBA" id="ARBA00029570"/>
    </source>
</evidence>
<evidence type="ECO:0000256" key="12">
    <source>
        <dbReference type="ARBA" id="ARBA00022741"/>
    </source>
</evidence>
<evidence type="ECO:0000313" key="18">
    <source>
        <dbReference type="EMBL" id="USF24033.1"/>
    </source>
</evidence>
<dbReference type="GO" id="GO:0005525">
    <property type="term" value="F:GTP binding"/>
    <property type="evidence" value="ECO:0007669"/>
    <property type="project" value="UniProtKB-KW"/>
</dbReference>
<proteinExistence type="inferred from homology"/>
<evidence type="ECO:0000256" key="6">
    <source>
        <dbReference type="ARBA" id="ARBA00005159"/>
    </source>
</evidence>
<dbReference type="Pfam" id="PF02283">
    <property type="entry name" value="CobU"/>
    <property type="match status" value="1"/>
</dbReference>
<dbReference type="GO" id="GO:0008820">
    <property type="term" value="F:cobinamide phosphate guanylyltransferase activity"/>
    <property type="evidence" value="ECO:0007669"/>
    <property type="project" value="UniProtKB-EC"/>
</dbReference>
<dbReference type="Gene3D" id="3.40.50.300">
    <property type="entry name" value="P-loop containing nucleotide triphosphate hydrolases"/>
    <property type="match status" value="1"/>
</dbReference>
<evidence type="ECO:0000256" key="9">
    <source>
        <dbReference type="ARBA" id="ARBA00012523"/>
    </source>
</evidence>
<organism evidence="18 19">
    <name type="scientific">Mucispirillum schaedleri ASF457</name>
    <dbReference type="NCBI Taxonomy" id="1379858"/>
    <lineage>
        <taxon>Bacteria</taxon>
        <taxon>Pseudomonadati</taxon>
        <taxon>Deferribacterota</taxon>
        <taxon>Deferribacteres</taxon>
        <taxon>Deferribacterales</taxon>
        <taxon>Mucispirillaceae</taxon>
        <taxon>Mucispirillum</taxon>
    </lineage>
</organism>
<protein>
    <recommendedName>
        <fullName evidence="16">Adenosylcobinamide kinase</fullName>
        <ecNumber evidence="8">2.7.1.156</ecNumber>
        <ecNumber evidence="9">2.7.7.62</ecNumber>
    </recommendedName>
    <alternativeName>
        <fullName evidence="17">Adenosylcobinamide-phosphate guanylyltransferase</fullName>
    </alternativeName>
</protein>
<gene>
    <name evidence="18" type="ORF">N508_001108</name>
</gene>
<evidence type="ECO:0000256" key="8">
    <source>
        <dbReference type="ARBA" id="ARBA00012016"/>
    </source>
</evidence>
<evidence type="ECO:0000256" key="10">
    <source>
        <dbReference type="ARBA" id="ARBA00022573"/>
    </source>
</evidence>
<keyword evidence="12" id="KW-0547">Nucleotide-binding</keyword>
<dbReference type="EC" id="2.7.1.156" evidence="8"/>
<evidence type="ECO:0000256" key="7">
    <source>
        <dbReference type="ARBA" id="ARBA00007490"/>
    </source>
</evidence>
<evidence type="ECO:0000313" key="19">
    <source>
        <dbReference type="Proteomes" id="UP000017429"/>
    </source>
</evidence>
<evidence type="ECO:0000256" key="11">
    <source>
        <dbReference type="ARBA" id="ARBA00022679"/>
    </source>
</evidence>
<dbReference type="InterPro" id="IPR027417">
    <property type="entry name" value="P-loop_NTPase"/>
</dbReference>
<dbReference type="Proteomes" id="UP000017429">
    <property type="component" value="Chromosome"/>
</dbReference>